<feature type="chain" id="PRO_5042591239" description="Granulins domain-containing protein" evidence="2">
    <location>
        <begin position="19"/>
        <end position="193"/>
    </location>
</feature>
<accession>A0AAJ0FNZ6</accession>
<name>A0AAJ0FNZ6_9PEZI</name>
<gene>
    <name evidence="3" type="ORF">QBC33DRAFT_556836</name>
</gene>
<evidence type="ECO:0000313" key="4">
    <source>
        <dbReference type="Proteomes" id="UP001244011"/>
    </source>
</evidence>
<dbReference type="GeneID" id="85312949"/>
<keyword evidence="2" id="KW-0732">Signal</keyword>
<evidence type="ECO:0000256" key="1">
    <source>
        <dbReference type="SAM" id="MobiDB-lite"/>
    </source>
</evidence>
<protein>
    <recommendedName>
        <fullName evidence="5">Granulins domain-containing protein</fullName>
    </recommendedName>
</protein>
<feature type="signal peptide" evidence="2">
    <location>
        <begin position="1"/>
        <end position="18"/>
    </location>
</feature>
<proteinExistence type="predicted"/>
<reference evidence="3" key="1">
    <citation type="submission" date="2023-06" db="EMBL/GenBank/DDBJ databases">
        <title>Genome-scale phylogeny and comparative genomics of the fungal order Sordariales.</title>
        <authorList>
            <consortium name="Lawrence Berkeley National Laboratory"/>
            <person name="Hensen N."/>
            <person name="Bonometti L."/>
            <person name="Westerberg I."/>
            <person name="Brannstrom I.O."/>
            <person name="Guillou S."/>
            <person name="Cros-Aarteil S."/>
            <person name="Calhoun S."/>
            <person name="Haridas S."/>
            <person name="Kuo A."/>
            <person name="Mondo S."/>
            <person name="Pangilinan J."/>
            <person name="Riley R."/>
            <person name="Labutti K."/>
            <person name="Andreopoulos B."/>
            <person name="Lipzen A."/>
            <person name="Chen C."/>
            <person name="Yanf M."/>
            <person name="Daum C."/>
            <person name="Ng V."/>
            <person name="Clum A."/>
            <person name="Steindorff A."/>
            <person name="Ohm R."/>
            <person name="Martin F."/>
            <person name="Silar P."/>
            <person name="Natvig D."/>
            <person name="Lalanne C."/>
            <person name="Gautier V."/>
            <person name="Ament-Velasquez S.L."/>
            <person name="Kruys A."/>
            <person name="Hutchinson M.I."/>
            <person name="Powell A.J."/>
            <person name="Barry K."/>
            <person name="Miller A.N."/>
            <person name="Grigoriev I.V."/>
            <person name="Debuchy R."/>
            <person name="Gladieux P."/>
            <person name="Thoren M.H."/>
            <person name="Johannesson H."/>
        </authorList>
    </citation>
    <scope>NUCLEOTIDE SEQUENCE</scope>
    <source>
        <strain evidence="3">8032-3</strain>
    </source>
</reference>
<dbReference type="EMBL" id="MU839002">
    <property type="protein sequence ID" value="KAK1769544.1"/>
    <property type="molecule type" value="Genomic_DNA"/>
</dbReference>
<evidence type="ECO:0000313" key="3">
    <source>
        <dbReference type="EMBL" id="KAK1769544.1"/>
    </source>
</evidence>
<keyword evidence="4" id="KW-1185">Reference proteome</keyword>
<organism evidence="3 4">
    <name type="scientific">Phialemonium atrogriseum</name>
    <dbReference type="NCBI Taxonomy" id="1093897"/>
    <lineage>
        <taxon>Eukaryota</taxon>
        <taxon>Fungi</taxon>
        <taxon>Dikarya</taxon>
        <taxon>Ascomycota</taxon>
        <taxon>Pezizomycotina</taxon>
        <taxon>Sordariomycetes</taxon>
        <taxon>Sordariomycetidae</taxon>
        <taxon>Cephalothecales</taxon>
        <taxon>Cephalothecaceae</taxon>
        <taxon>Phialemonium</taxon>
    </lineage>
</organism>
<dbReference type="RefSeq" id="XP_060285757.1">
    <property type="nucleotide sequence ID" value="XM_060429762.1"/>
</dbReference>
<dbReference type="AlphaFoldDB" id="A0AAJ0FNZ6"/>
<comment type="caution">
    <text evidence="3">The sequence shown here is derived from an EMBL/GenBank/DDBJ whole genome shotgun (WGS) entry which is preliminary data.</text>
</comment>
<evidence type="ECO:0008006" key="5">
    <source>
        <dbReference type="Google" id="ProtNLM"/>
    </source>
</evidence>
<feature type="region of interest" description="Disordered" evidence="1">
    <location>
        <begin position="119"/>
        <end position="160"/>
    </location>
</feature>
<dbReference type="Proteomes" id="UP001244011">
    <property type="component" value="Unassembled WGS sequence"/>
</dbReference>
<sequence length="193" mass="19317">MMPRAIFPLAALLGAAAATTGHQRTGLASAKRGLMTCEETYGQGWGRCGDETSIFCYNPSLGQSCCPTDFGYCDAGSYCAPVGGYCCVDGENLATCAKNAGFSLPPSLVSGSDSATLEAPGAGYPTKPTGVAGTASPGASSATGVTHSGTNSTSNTSASGNPVVQVSVAIRGQWTLTWTTLAMAVVGVFMASC</sequence>
<feature type="compositionally biased region" description="Low complexity" evidence="1">
    <location>
        <begin position="128"/>
        <end position="160"/>
    </location>
</feature>
<evidence type="ECO:0000256" key="2">
    <source>
        <dbReference type="SAM" id="SignalP"/>
    </source>
</evidence>